<dbReference type="InterPro" id="IPR035973">
    <property type="entry name" value="Cyt_c_oxidase_su3-like_sf"/>
</dbReference>
<evidence type="ECO:0000313" key="20">
    <source>
        <dbReference type="EMBL" id="AWB97876.1"/>
    </source>
</evidence>
<geneLocation type="mitochondrion" evidence="13"/>
<dbReference type="EMBL" id="MW530528">
    <property type="protein sequence ID" value="QVV24919.1"/>
    <property type="molecule type" value="Genomic_DNA"/>
</dbReference>
<evidence type="ECO:0000256" key="1">
    <source>
        <dbReference type="ARBA" id="ARBA00004141"/>
    </source>
</evidence>
<dbReference type="EMBL" id="MH010446">
    <property type="protein sequence ID" value="AWB97921.1"/>
    <property type="molecule type" value="Genomic_DNA"/>
</dbReference>
<evidence type="ECO:0000313" key="13">
    <source>
        <dbReference type="EMBL" id="AFV57369.1"/>
    </source>
</evidence>
<dbReference type="InterPro" id="IPR000298">
    <property type="entry name" value="Cyt_c_oxidase-like_su3"/>
</dbReference>
<evidence type="ECO:0000256" key="3">
    <source>
        <dbReference type="ARBA" id="ARBA00015944"/>
    </source>
</evidence>
<evidence type="ECO:0000313" key="19">
    <source>
        <dbReference type="EMBL" id="AWB97861.1"/>
    </source>
</evidence>
<keyword evidence="6 9" id="KW-1133">Transmembrane helix</keyword>
<dbReference type="EMBL" id="MH010445">
    <property type="protein sequence ID" value="AWB97906.1"/>
    <property type="molecule type" value="Genomic_DNA"/>
</dbReference>
<evidence type="ECO:0000256" key="5">
    <source>
        <dbReference type="ARBA" id="ARBA00022967"/>
    </source>
</evidence>
<dbReference type="GO" id="GO:0016491">
    <property type="term" value="F:oxidoreductase activity"/>
    <property type="evidence" value="ECO:0007669"/>
    <property type="project" value="UniProtKB-KW"/>
</dbReference>
<keyword evidence="14" id="KW-0560">Oxidoreductase</keyword>
<dbReference type="Gene3D" id="1.10.287.70">
    <property type="match status" value="1"/>
</dbReference>
<reference evidence="13" key="1">
    <citation type="journal article" date="2013" name="FASEB J.">
        <title>Sequencing and characterization of the complete mitochondrial genomes of three Pneumocystis species provide new insights into divergence between human and rodent Pneumocystis.</title>
        <authorList>
            <person name="Ma L"/>
            <person name="Huang DW"/>
            <person name="Cuomo CA"/>
            <person name="Sykes S"/>
            <person name="Fantoni G"/>
            <person name="Das B"/>
            <person name="Sherman BT"/>
            <person name="Yang J"/>
            <person name="Huber C"/>
            <person name="Xia Y"/>
            <person name="Davey E"/>
            <person name="Kutty G"/>
            <person name="Bishop L"/>
            <person name="Sassi M"/>
            <person name="Lempicki RA Kovacs.JA."/>
        </authorList>
    </citation>
    <scope>NUCLEOTIDE SEQUENCE</scope>
    <source>
        <strain evidence="13">Pj_1368</strain>
        <strain evidence="12">Pj_R68</strain>
        <strain evidence="11">Pj_WI</strain>
    </source>
</reference>
<feature type="transmembrane region" description="Helical" evidence="9">
    <location>
        <begin position="83"/>
        <end position="106"/>
    </location>
</feature>
<dbReference type="EMBL" id="MH010437">
    <property type="protein sequence ID" value="AWB97784.1"/>
    <property type="molecule type" value="Genomic_DNA"/>
</dbReference>
<evidence type="ECO:0000313" key="16">
    <source>
        <dbReference type="EMBL" id="AWB97815.1"/>
    </source>
</evidence>
<reference evidence="24" key="3">
    <citation type="journal article" date="2020" name="Infect. Drug Resist.">
        <title>Metagenomic Next-Generation Sequencing in Diagnosis of a Case of Pneumocystis jirovecii Pneumonia in a Kidney Transplant Recipient and Literature Review.</title>
        <authorList>
            <person name="Chen J."/>
            <person name="He T."/>
            <person name="Li X."/>
            <person name="Wang X."/>
            <person name="Peng L."/>
            <person name="Ma L."/>
        </authorList>
    </citation>
    <scope>NUCLEOTIDE SEQUENCE</scope>
    <source>
        <strain evidence="24">YS</strain>
    </source>
</reference>
<evidence type="ECO:0000313" key="12">
    <source>
        <dbReference type="EMBL" id="AFV57354.1"/>
    </source>
</evidence>
<sequence>MNKEQFVALHPYHLVNSSPWPLVCSFSLLSLALSSVLLFQGSTGIWFVLSLLSVVGSVVFWFRDVIAEGSYEGSHTSSVQTGLNIGVILFIISEVFFFVSIFWAFFHCALSPAVELGMQWPPKGLQAVNPWELPLLNTVILLSSGGTVTYAHHSLLQGQWSNALIGLSLTLLLALAFTLLQGVEYYLSSFTISDGVFGSCFYFSTGFHGLHVLVGAIFLSVGLWRIWNYHFNDKHHLGLESAILYWHFVDIVWLFLFISIYWWGS</sequence>
<evidence type="ECO:0000256" key="8">
    <source>
        <dbReference type="RuleBase" id="RU003375"/>
    </source>
</evidence>
<evidence type="ECO:0000259" key="10">
    <source>
        <dbReference type="PROSITE" id="PS50253"/>
    </source>
</evidence>
<dbReference type="PROSITE" id="PS50253">
    <property type="entry name" value="COX3"/>
    <property type="match status" value="1"/>
</dbReference>
<dbReference type="GeneID" id="14657947"/>
<reference evidence="14" key="2">
    <citation type="journal article" date="2018" name="MBio">
        <title>Comparative Population Genomics Analysis of the Mammalian Fungal Pathogen Pneumocystis.</title>
        <authorList>
            <person name="Cisse O.H."/>
            <person name="Ma L."/>
            <person name="Wei Huang D."/>
            <person name="Khil P.P."/>
            <person name="Dekker J.P."/>
            <person name="Kutty G."/>
            <person name="Bishop L."/>
            <person name="Liu Y."/>
            <person name="Deng X."/>
            <person name="Hauser P.M."/>
            <person name="Pagni M."/>
            <person name="Hirsch V."/>
            <person name="Lempicki R.A."/>
            <person name="Stajich J.E."/>
            <person name="Cuomo C.A."/>
            <person name="Kovacs J.A."/>
        </authorList>
    </citation>
    <scope>NUCLEOTIDE SEQUENCE</scope>
    <source>
        <strain evidence="14">Ar_25kb</strain>
        <strain evidence="15">CH26_full</strain>
        <strain evidence="16">DK07_25kb</strain>
        <strain evidence="17">GR11b_full</strain>
        <strain evidence="18">GR5_full</strain>
        <strain evidence="19">IT918_25kb</strain>
        <strain evidence="20">S567_25kb</strain>
        <strain evidence="21">SW1_full</strain>
        <strain evidence="22">SW4_full</strain>
        <strain evidence="23">SW7_full</strain>
    </source>
</reference>
<feature type="transmembrane region" description="Helical" evidence="9">
    <location>
        <begin position="201"/>
        <end position="224"/>
    </location>
</feature>
<evidence type="ECO:0000313" key="21">
    <source>
        <dbReference type="EMBL" id="AWB97891.1"/>
    </source>
</evidence>
<proteinExistence type="inferred from homology"/>
<dbReference type="EMBL" id="MH010439">
    <property type="protein sequence ID" value="AWB97815.1"/>
    <property type="molecule type" value="Genomic_DNA"/>
</dbReference>
<evidence type="ECO:0000313" key="15">
    <source>
        <dbReference type="EMBL" id="AWB97799.1"/>
    </source>
</evidence>
<dbReference type="InterPro" id="IPR013833">
    <property type="entry name" value="Cyt_c_oxidase_su3_a-hlx"/>
</dbReference>
<evidence type="ECO:0000313" key="11">
    <source>
        <dbReference type="EMBL" id="AFV57339.1"/>
    </source>
</evidence>
<comment type="function">
    <text evidence="8">Component of the cytochrome c oxidase, the last enzyme in the mitochondrial electron transport chain which drives oxidative phosphorylation. The respiratory chain contains 3 multisubunit complexes succinate dehydrogenase (complex II, CII), ubiquinol-cytochrome c oxidoreductase (cytochrome b-c1 complex, complex III, CIII) and cytochrome c oxidase (complex IV, CIV), that cooperate to transfer electrons derived from NADH and succinate to molecular oxygen, creating an electrochemical gradient over the inner membrane that drives transmembrane transport and the ATP synthase. Cytochrome c oxidase is the component of the respiratory chain that catalyzes the reduction of oxygen to water. Electrons originating from reduced cytochrome c in the intermembrane space (IMS) are transferred via the dinuclear copper A center (CU(A)) of subunit 2 and heme A of subunit 1 to the active site in subunit 1, a binuclear center (BNC) formed by heme A3 and copper B (CU(B)). The BNC reduces molecular oxygen to 2 water molecules using 4 electrons from cytochrome c in the IMS and 4 protons from the mitochondrial matrix.</text>
</comment>
<dbReference type="EMBL" id="JX855938">
    <property type="protein sequence ID" value="AFV57369.1"/>
    <property type="molecule type" value="Genomic_DNA"/>
</dbReference>
<dbReference type="PANTHER" id="PTHR11403">
    <property type="entry name" value="CYTOCHROME C OXIDASE SUBUNIT III"/>
    <property type="match status" value="1"/>
</dbReference>
<dbReference type="EMBL" id="MH010441">
    <property type="protein sequence ID" value="AWB97845.1"/>
    <property type="molecule type" value="Genomic_DNA"/>
</dbReference>
<feature type="transmembrane region" description="Helical" evidence="9">
    <location>
        <begin position="45"/>
        <end position="62"/>
    </location>
</feature>
<evidence type="ECO:0000313" key="25">
    <source>
        <dbReference type="EMBL" id="QVV24874.1"/>
    </source>
</evidence>
<dbReference type="AlphaFoldDB" id="M1FWF2"/>
<keyword evidence="4 8" id="KW-0812">Transmembrane</keyword>
<reference evidence="25" key="4">
    <citation type="journal article" date="2021" name="Emerg. Infect. Dis.">
        <title>Genetic and Epidemiologic Analyses of an Outbreak of Pneumocystis jirovecii Pneumonia among Kidney Transplant Recipients in the United States.</title>
        <authorList>
            <person name="Azar M.M."/>
            <person name="Cohen E."/>
            <person name="Ma L."/>
            <person name="Cisse O.H."/>
            <person name="Gan G."/>
            <person name="Deng Y."/>
            <person name="Belfield K."/>
            <person name="Asch W."/>
            <person name="Grant M."/>
            <person name="Gleeson S."/>
            <person name="Koff A."/>
            <person name="Gaston D.C."/>
            <person name="Topal J."/>
            <person name="Curran S."/>
            <person name="Kulkarni S."/>
            <person name="Kovacs J.A."/>
            <person name="Malinis M."/>
        </authorList>
    </citation>
    <scope>NUCLEOTIDE SEQUENCE</scope>
    <source>
        <strain evidence="25">E/16</strain>
        <strain evidence="26">Y1/8</strain>
        <strain evidence="27">Y2/11</strain>
        <strain evidence="28">Y3/15</strain>
    </source>
</reference>
<evidence type="ECO:0000256" key="6">
    <source>
        <dbReference type="ARBA" id="ARBA00022989"/>
    </source>
</evidence>
<dbReference type="InterPro" id="IPR024791">
    <property type="entry name" value="Cyt_c/ubiquinol_Oxase_su3"/>
</dbReference>
<feature type="transmembrane region" description="Helical" evidence="9">
    <location>
        <begin position="163"/>
        <end position="181"/>
    </location>
</feature>
<evidence type="ECO:0000256" key="2">
    <source>
        <dbReference type="ARBA" id="ARBA00010581"/>
    </source>
</evidence>
<dbReference type="CDD" id="cd01665">
    <property type="entry name" value="Cyt_c_Oxidase_III"/>
    <property type="match status" value="1"/>
</dbReference>
<dbReference type="EMBL" id="MW530526">
    <property type="protein sequence ID" value="QVV24889.1"/>
    <property type="molecule type" value="Genomic_DNA"/>
</dbReference>
<dbReference type="EMBL" id="MH010438">
    <property type="protein sequence ID" value="AWB97799.1"/>
    <property type="molecule type" value="Genomic_DNA"/>
</dbReference>
<feature type="domain" description="Heme-copper oxidase subunit III family profile" evidence="10">
    <location>
        <begin position="8"/>
        <end position="265"/>
    </location>
</feature>
<dbReference type="EMBL" id="MH010444">
    <property type="protein sequence ID" value="AWB97891.1"/>
    <property type="molecule type" value="Genomic_DNA"/>
</dbReference>
<dbReference type="EMBL" id="JX855937">
    <property type="protein sequence ID" value="AFV57354.1"/>
    <property type="molecule type" value="Genomic_DNA"/>
</dbReference>
<evidence type="ECO:0000313" key="23">
    <source>
        <dbReference type="EMBL" id="AWB97921.1"/>
    </source>
</evidence>
<evidence type="ECO:0000313" key="18">
    <source>
        <dbReference type="EMBL" id="AWB97845.1"/>
    </source>
</evidence>
<dbReference type="EMBL" id="MH010440">
    <property type="protein sequence ID" value="AWB97830.1"/>
    <property type="molecule type" value="Genomic_DNA"/>
</dbReference>
<dbReference type="RefSeq" id="YP_007474990.1">
    <property type="nucleotide sequence ID" value="NC_020331.1"/>
</dbReference>
<evidence type="ECO:0000313" key="27">
    <source>
        <dbReference type="EMBL" id="QVV24904.1"/>
    </source>
</evidence>
<dbReference type="GO" id="GO:0004129">
    <property type="term" value="F:cytochrome-c oxidase activity"/>
    <property type="evidence" value="ECO:0007669"/>
    <property type="project" value="InterPro"/>
</dbReference>
<evidence type="ECO:0000313" key="22">
    <source>
        <dbReference type="EMBL" id="AWB97906.1"/>
    </source>
</evidence>
<evidence type="ECO:0000313" key="26">
    <source>
        <dbReference type="EMBL" id="QVV24889.1"/>
    </source>
</evidence>
<dbReference type="FunFam" id="1.20.120.80:FF:000002">
    <property type="entry name" value="Cytochrome c oxidase subunit 3"/>
    <property type="match status" value="1"/>
</dbReference>
<evidence type="ECO:0000313" key="17">
    <source>
        <dbReference type="EMBL" id="AWB97830.1"/>
    </source>
</evidence>
<dbReference type="InterPro" id="IPR033945">
    <property type="entry name" value="Cyt_c_oxase_su3_dom"/>
</dbReference>
<dbReference type="EMBL" id="MW530525">
    <property type="protein sequence ID" value="QVV24874.1"/>
    <property type="molecule type" value="Genomic_DNA"/>
</dbReference>
<evidence type="ECO:0000256" key="9">
    <source>
        <dbReference type="SAM" id="Phobius"/>
    </source>
</evidence>
<keyword evidence="8 13" id="KW-0496">Mitochondrion</keyword>
<feature type="transmembrane region" description="Helical" evidence="9">
    <location>
        <begin position="244"/>
        <end position="264"/>
    </location>
</feature>
<dbReference type="EMBL" id="JX855936">
    <property type="protein sequence ID" value="AFV57339.1"/>
    <property type="molecule type" value="Genomic_DNA"/>
</dbReference>
<evidence type="ECO:0000313" key="28">
    <source>
        <dbReference type="EMBL" id="QVV24919.1"/>
    </source>
</evidence>
<dbReference type="EMBL" id="MT319762">
    <property type="protein sequence ID" value="QNR01242.1"/>
    <property type="molecule type" value="Genomic_DNA"/>
</dbReference>
<accession>M1FWF2</accession>
<evidence type="ECO:0000313" key="24">
    <source>
        <dbReference type="EMBL" id="QNR01242.1"/>
    </source>
</evidence>
<feature type="transmembrane region" description="Helical" evidence="9">
    <location>
        <begin position="20"/>
        <end position="39"/>
    </location>
</feature>
<dbReference type="GO" id="GO:0016020">
    <property type="term" value="C:membrane"/>
    <property type="evidence" value="ECO:0007669"/>
    <property type="project" value="UniProtKB-SubCell"/>
</dbReference>
<protein>
    <recommendedName>
        <fullName evidence="3 8">Cytochrome c oxidase subunit 3</fullName>
    </recommendedName>
</protein>
<dbReference type="EMBL" id="MW530527">
    <property type="protein sequence ID" value="QVV24904.1"/>
    <property type="molecule type" value="Genomic_DNA"/>
</dbReference>
<keyword evidence="7 9" id="KW-0472">Membrane</keyword>
<dbReference type="GO" id="GO:0005739">
    <property type="term" value="C:mitochondrion"/>
    <property type="evidence" value="ECO:0007669"/>
    <property type="project" value="TreeGrafter"/>
</dbReference>
<evidence type="ECO:0000313" key="14">
    <source>
        <dbReference type="EMBL" id="AWB97784.1"/>
    </source>
</evidence>
<evidence type="ECO:0000256" key="7">
    <source>
        <dbReference type="ARBA" id="ARBA00023136"/>
    </source>
</evidence>
<dbReference type="EMBL" id="MH010442">
    <property type="protein sequence ID" value="AWB97861.1"/>
    <property type="molecule type" value="Genomic_DNA"/>
</dbReference>
<comment type="similarity">
    <text evidence="2 8">Belongs to the cytochrome c oxidase subunit 3 family.</text>
</comment>
<gene>
    <name evidence="13" type="primary">cox3</name>
</gene>
<evidence type="ECO:0000256" key="4">
    <source>
        <dbReference type="ARBA" id="ARBA00022692"/>
    </source>
</evidence>
<dbReference type="EMBL" id="MH010443">
    <property type="protein sequence ID" value="AWB97876.1"/>
    <property type="molecule type" value="Genomic_DNA"/>
</dbReference>
<feature type="transmembrane region" description="Helical" evidence="9">
    <location>
        <begin position="133"/>
        <end position="151"/>
    </location>
</feature>
<dbReference type="SUPFAM" id="SSF81452">
    <property type="entry name" value="Cytochrome c oxidase subunit III-like"/>
    <property type="match status" value="1"/>
</dbReference>
<dbReference type="PANTHER" id="PTHR11403:SF7">
    <property type="entry name" value="CYTOCHROME C OXIDASE SUBUNIT 3"/>
    <property type="match status" value="1"/>
</dbReference>
<organism evidence="13">
    <name type="scientific">Pneumocystis jirovecii</name>
    <name type="common">Human pneumocystis pneumonia agent</name>
    <dbReference type="NCBI Taxonomy" id="42068"/>
    <lineage>
        <taxon>Eukaryota</taxon>
        <taxon>Fungi</taxon>
        <taxon>Dikarya</taxon>
        <taxon>Ascomycota</taxon>
        <taxon>Taphrinomycotina</taxon>
        <taxon>Pneumocystomycetes</taxon>
        <taxon>Pneumocystaceae</taxon>
        <taxon>Pneumocystis</taxon>
    </lineage>
</organism>
<keyword evidence="5" id="KW-1278">Translocase</keyword>
<dbReference type="Pfam" id="PF00510">
    <property type="entry name" value="COX3"/>
    <property type="match status" value="1"/>
</dbReference>
<name>M1FWF2_PNEJI</name>
<dbReference type="VEuPathDB" id="FungiDB:PNEJI1_m005010"/>
<dbReference type="EMBL" id="JX499143">
    <property type="protein sequence ID" value="AFR90400.1"/>
    <property type="molecule type" value="Genomic_DNA"/>
</dbReference>
<dbReference type="GO" id="GO:0006123">
    <property type="term" value="P:mitochondrial electron transport, cytochrome c to oxygen"/>
    <property type="evidence" value="ECO:0007669"/>
    <property type="project" value="TreeGrafter"/>
</dbReference>
<dbReference type="Gene3D" id="1.20.120.80">
    <property type="entry name" value="Cytochrome c oxidase, subunit III, four-helix bundle"/>
    <property type="match status" value="1"/>
</dbReference>
<comment type="subcellular location">
    <subcellularLocation>
        <location evidence="1">Membrane</location>
        <topology evidence="1">Multi-pass membrane protein</topology>
    </subcellularLocation>
</comment>